<dbReference type="EMBL" id="JAMSHJ010000007">
    <property type="protein sequence ID" value="KAI5389692.1"/>
    <property type="molecule type" value="Genomic_DNA"/>
</dbReference>
<evidence type="ECO:0000313" key="3">
    <source>
        <dbReference type="Proteomes" id="UP001058974"/>
    </source>
</evidence>
<keyword evidence="3" id="KW-1185">Reference proteome</keyword>
<comment type="caution">
    <text evidence="2">The sequence shown here is derived from an EMBL/GenBank/DDBJ whole genome shotgun (WGS) entry which is preliminary data.</text>
</comment>
<dbReference type="PANTHER" id="PTHR31390">
    <property type="entry name" value="EXPRESSED PROTEIN"/>
    <property type="match status" value="1"/>
</dbReference>
<organism evidence="2 3">
    <name type="scientific">Pisum sativum</name>
    <name type="common">Garden pea</name>
    <name type="synonym">Lathyrus oleraceus</name>
    <dbReference type="NCBI Taxonomy" id="3888"/>
    <lineage>
        <taxon>Eukaryota</taxon>
        <taxon>Viridiplantae</taxon>
        <taxon>Streptophyta</taxon>
        <taxon>Embryophyta</taxon>
        <taxon>Tracheophyta</taxon>
        <taxon>Spermatophyta</taxon>
        <taxon>Magnoliopsida</taxon>
        <taxon>eudicotyledons</taxon>
        <taxon>Gunneridae</taxon>
        <taxon>Pentapetalae</taxon>
        <taxon>rosids</taxon>
        <taxon>fabids</taxon>
        <taxon>Fabales</taxon>
        <taxon>Fabaceae</taxon>
        <taxon>Papilionoideae</taxon>
        <taxon>50 kb inversion clade</taxon>
        <taxon>NPAAA clade</taxon>
        <taxon>Hologalegina</taxon>
        <taxon>IRL clade</taxon>
        <taxon>Fabeae</taxon>
        <taxon>Lathyrus</taxon>
    </lineage>
</organism>
<feature type="compositionally biased region" description="Basic and acidic residues" evidence="1">
    <location>
        <begin position="27"/>
        <end position="39"/>
    </location>
</feature>
<dbReference type="AlphaFoldDB" id="A0A9D4ZXP3"/>
<name>A0A9D4ZXP3_PEA</name>
<accession>A0A9D4ZXP3</accession>
<gene>
    <name evidence="2" type="ORF">KIW84_075114</name>
</gene>
<dbReference type="Gramene" id="Psat07G0511400-T1">
    <property type="protein sequence ID" value="KAI5389692.1"/>
    <property type="gene ID" value="KIW84_075114"/>
</dbReference>
<evidence type="ECO:0000256" key="1">
    <source>
        <dbReference type="SAM" id="MobiDB-lite"/>
    </source>
</evidence>
<proteinExistence type="predicted"/>
<dbReference type="Pfam" id="PF12043">
    <property type="entry name" value="DUF3527"/>
    <property type="match status" value="1"/>
</dbReference>
<dbReference type="Proteomes" id="UP001058974">
    <property type="component" value="Chromosome 7"/>
</dbReference>
<dbReference type="PANTHER" id="PTHR31390:SF30">
    <property type="entry name" value="TRANSCRIPTION FACTOR S-II, CENTRAL DOMAIN PROTEIN"/>
    <property type="match status" value="1"/>
</dbReference>
<protein>
    <submittedName>
        <fullName evidence="2">Uncharacterized protein</fullName>
    </submittedName>
</protein>
<evidence type="ECO:0000313" key="2">
    <source>
        <dbReference type="EMBL" id="KAI5389692.1"/>
    </source>
</evidence>
<dbReference type="InterPro" id="IPR021916">
    <property type="entry name" value="DUF3527"/>
</dbReference>
<sequence length="295" mass="33454">MLNLHQQQQQHEKSVNIAMNFKQTHGKDALYDDDSKPEGRGSVNFKSKSDKVVDSVTNETNDEVKSNETSETISNRTHQKYLLNDLSNTGKHSDIISEFINREIKYSGIASSPVHLHGNLKLESKHGMPFFEFKVKCPEDVFVANTWRIGNGFNFVYTFHSIDNNRKKSNATELESHDFDKDSSIVAKMLVSSNLCSEINDKVSDNSMVTEFVLYDLSHSRHSVSSEKKPLCEQNAVKTRKASHVEPKEETFGMVFEENMSKGYCSNIVEPTQGQMQHPQPPGYKKFTAVTHNSQ</sequence>
<reference evidence="2 3" key="1">
    <citation type="journal article" date="2022" name="Nat. Genet.">
        <title>Improved pea reference genome and pan-genome highlight genomic features and evolutionary characteristics.</title>
        <authorList>
            <person name="Yang T."/>
            <person name="Liu R."/>
            <person name="Luo Y."/>
            <person name="Hu S."/>
            <person name="Wang D."/>
            <person name="Wang C."/>
            <person name="Pandey M.K."/>
            <person name="Ge S."/>
            <person name="Xu Q."/>
            <person name="Li N."/>
            <person name="Li G."/>
            <person name="Huang Y."/>
            <person name="Saxena R.K."/>
            <person name="Ji Y."/>
            <person name="Li M."/>
            <person name="Yan X."/>
            <person name="He Y."/>
            <person name="Liu Y."/>
            <person name="Wang X."/>
            <person name="Xiang C."/>
            <person name="Varshney R.K."/>
            <person name="Ding H."/>
            <person name="Gao S."/>
            <person name="Zong X."/>
        </authorList>
    </citation>
    <scope>NUCLEOTIDE SEQUENCE [LARGE SCALE GENOMIC DNA]</scope>
    <source>
        <strain evidence="2 3">cv. Zhongwan 6</strain>
    </source>
</reference>
<feature type="region of interest" description="Disordered" evidence="1">
    <location>
        <begin position="27"/>
        <end position="72"/>
    </location>
</feature>